<dbReference type="AlphaFoldDB" id="A0A3M0G5D1"/>
<dbReference type="Gene3D" id="1.10.101.10">
    <property type="entry name" value="PGBD-like superfamily/PGBD"/>
    <property type="match status" value="1"/>
</dbReference>
<dbReference type="Pfam" id="PF01471">
    <property type="entry name" value="PG_binding_1"/>
    <property type="match status" value="1"/>
</dbReference>
<reference evidence="2 3" key="1">
    <citation type="submission" date="2018-10" db="EMBL/GenBank/DDBJ databases">
        <title>Tessaracoccus antarcticuss sp. nov., isolated from sediment.</title>
        <authorList>
            <person name="Zhou L.Y."/>
            <person name="Du Z.J."/>
        </authorList>
    </citation>
    <scope>NUCLEOTIDE SEQUENCE [LARGE SCALE GENOMIC DNA]</scope>
    <source>
        <strain evidence="2 3">JDX10</strain>
    </source>
</reference>
<keyword evidence="3" id="KW-1185">Reference proteome</keyword>
<feature type="domain" description="Peptidoglycan binding-like" evidence="1">
    <location>
        <begin position="6"/>
        <end position="61"/>
    </location>
</feature>
<dbReference type="InterPro" id="IPR036366">
    <property type="entry name" value="PGBDSf"/>
</dbReference>
<dbReference type="Proteomes" id="UP000275256">
    <property type="component" value="Unassembled WGS sequence"/>
</dbReference>
<accession>A0A3M0G5D1</accession>
<name>A0A3M0G5D1_9ACTN</name>
<dbReference type="InterPro" id="IPR002477">
    <property type="entry name" value="Peptidoglycan-bd-like"/>
</dbReference>
<sequence>MRRGARGDDVVYLQKCLVARGYWLSADGSFGAATESAVRSFQRSQSLSADGVVGPQTWLALG</sequence>
<dbReference type="EMBL" id="REFW01000002">
    <property type="protein sequence ID" value="RMB60251.1"/>
    <property type="molecule type" value="Genomic_DNA"/>
</dbReference>
<dbReference type="InterPro" id="IPR036365">
    <property type="entry name" value="PGBD-like_sf"/>
</dbReference>
<comment type="caution">
    <text evidence="2">The sequence shown here is derived from an EMBL/GenBank/DDBJ whole genome shotgun (WGS) entry which is preliminary data.</text>
</comment>
<dbReference type="SUPFAM" id="SSF47090">
    <property type="entry name" value="PGBD-like"/>
    <property type="match status" value="1"/>
</dbReference>
<evidence type="ECO:0000259" key="1">
    <source>
        <dbReference type="Pfam" id="PF01471"/>
    </source>
</evidence>
<protein>
    <submittedName>
        <fullName evidence="2">Peptidoglycan-binding protein</fullName>
    </submittedName>
</protein>
<gene>
    <name evidence="2" type="ORF">EAX62_07530</name>
</gene>
<organism evidence="2 3">
    <name type="scientific">Tessaracoccus antarcticus</name>
    <dbReference type="NCBI Taxonomy" id="2479848"/>
    <lineage>
        <taxon>Bacteria</taxon>
        <taxon>Bacillati</taxon>
        <taxon>Actinomycetota</taxon>
        <taxon>Actinomycetes</taxon>
        <taxon>Propionibacteriales</taxon>
        <taxon>Propionibacteriaceae</taxon>
        <taxon>Tessaracoccus</taxon>
    </lineage>
</organism>
<evidence type="ECO:0000313" key="2">
    <source>
        <dbReference type="EMBL" id="RMB60251.1"/>
    </source>
</evidence>
<proteinExistence type="predicted"/>
<evidence type="ECO:0000313" key="3">
    <source>
        <dbReference type="Proteomes" id="UP000275256"/>
    </source>
</evidence>